<dbReference type="PANTHER" id="PTHR35133:SF4">
    <property type="entry name" value="PROTEIN EFFECTOR OF TRANSCRIPTION 1"/>
    <property type="match status" value="1"/>
</dbReference>
<dbReference type="GO" id="GO:0005634">
    <property type="term" value="C:nucleus"/>
    <property type="evidence" value="ECO:0007669"/>
    <property type="project" value="EnsemblPlants"/>
</dbReference>
<dbReference type="Proteomes" id="UP000030689">
    <property type="component" value="Unassembled WGS sequence"/>
</dbReference>
<evidence type="ECO:0000313" key="1">
    <source>
        <dbReference type="EMBL" id="ESQ54672.1"/>
    </source>
</evidence>
<dbReference type="OMA" id="RRCWQHK"/>
<accession>V4MHA4</accession>
<keyword evidence="2" id="KW-1185">Reference proteome</keyword>
<dbReference type="GO" id="GO:0003677">
    <property type="term" value="F:DNA binding"/>
    <property type="evidence" value="ECO:0007669"/>
    <property type="project" value="EnsemblPlants"/>
</dbReference>
<dbReference type="InterPro" id="IPR038909">
    <property type="entry name" value="Effector_transcript"/>
</dbReference>
<dbReference type="EMBL" id="KI517384">
    <property type="protein sequence ID" value="ESQ54672.1"/>
    <property type="molecule type" value="Genomic_DNA"/>
</dbReference>
<dbReference type="KEGG" id="eus:EUTSA_v10025245mg"/>
<protein>
    <submittedName>
        <fullName evidence="1">Uncharacterized protein</fullName>
    </submittedName>
</protein>
<dbReference type="Pfam" id="PF19239">
    <property type="entry name" value="GIY_YIG_domain"/>
    <property type="match status" value="1"/>
</dbReference>
<evidence type="ECO:0000313" key="2">
    <source>
        <dbReference type="Proteomes" id="UP000030689"/>
    </source>
</evidence>
<dbReference type="STRING" id="72664.V4MHA4"/>
<dbReference type="GO" id="GO:0005737">
    <property type="term" value="C:cytoplasm"/>
    <property type="evidence" value="ECO:0007669"/>
    <property type="project" value="EnsemblPlants"/>
</dbReference>
<dbReference type="eggNOG" id="ENOG502QXNF">
    <property type="taxonomic scope" value="Eukaryota"/>
</dbReference>
<organism evidence="1 2">
    <name type="scientific">Eutrema salsugineum</name>
    <name type="common">Saltwater cress</name>
    <name type="synonym">Sisymbrium salsugineum</name>
    <dbReference type="NCBI Taxonomy" id="72664"/>
    <lineage>
        <taxon>Eukaryota</taxon>
        <taxon>Viridiplantae</taxon>
        <taxon>Streptophyta</taxon>
        <taxon>Embryophyta</taxon>
        <taxon>Tracheophyta</taxon>
        <taxon>Spermatophyta</taxon>
        <taxon>Magnoliopsida</taxon>
        <taxon>eudicotyledons</taxon>
        <taxon>Gunneridae</taxon>
        <taxon>Pentapetalae</taxon>
        <taxon>rosids</taxon>
        <taxon>malvids</taxon>
        <taxon>Brassicales</taxon>
        <taxon>Brassicaceae</taxon>
        <taxon>Eutremeae</taxon>
        <taxon>Eutrema</taxon>
    </lineage>
</organism>
<name>V4MHA4_EUTSA</name>
<dbReference type="PANTHER" id="PTHR35133">
    <property type="entry name" value="PROTEIN EFFECTOR OF TRANSCRIPTION 2-RELATED"/>
    <property type="match status" value="1"/>
</dbReference>
<sequence length="434" mass="48049">MSAVAASDEFKFEKENKKKKLIFCKFSITFRSVNGKTIESDQKGGTITVELNPTPSSPSGRVLPDPCFCILIGANDKEEFRKGKDLLGRYRVQGSFPGLGVAVTNHDQSLKVDVDDVFVASLGQNESIRSRLRSYGIARHDLLQKLGNNEIVNQRKPGLPQTILPVTQKIIGNRTKDKKDDLAEERAISSDAAGEKSDFLAPIVRLSRSRPQPVSDRHDDIVDDSDSASICGVLLEDGTTCTTSPMQGRKRCTVHRGQRISCVLPGKKIPCEVSPERECEETENICGVILPDMVRCRNQPVARRKRCEDHKGMRVNAFFFLLNPTERDIALKEEKSKPETCTGMNKKDSGGPSLICEATTKSGLPCIRSAPMGSRRCWQHKDKTLDRRSSETVQSATVSQVICGVKLYNGLVCEKSPVKGRKRCEEHKGMRVAS</sequence>
<dbReference type="GO" id="GO:0006355">
    <property type="term" value="P:regulation of DNA-templated transcription"/>
    <property type="evidence" value="ECO:0007669"/>
    <property type="project" value="InterPro"/>
</dbReference>
<dbReference type="AlphaFoldDB" id="V4MHA4"/>
<proteinExistence type="predicted"/>
<dbReference type="Gramene" id="ESQ54672">
    <property type="protein sequence ID" value="ESQ54672"/>
    <property type="gene ID" value="EUTSA_v10025245mg"/>
</dbReference>
<gene>
    <name evidence="1" type="ORF">EUTSA_v10025245mg</name>
</gene>
<reference evidence="1 2" key="1">
    <citation type="journal article" date="2013" name="Front. Plant Sci.">
        <title>The Reference Genome of the Halophytic Plant Eutrema salsugineum.</title>
        <authorList>
            <person name="Yang R."/>
            <person name="Jarvis D.E."/>
            <person name="Chen H."/>
            <person name="Beilstein M.A."/>
            <person name="Grimwood J."/>
            <person name="Jenkins J."/>
            <person name="Shu S."/>
            <person name="Prochnik S."/>
            <person name="Xin M."/>
            <person name="Ma C."/>
            <person name="Schmutz J."/>
            <person name="Wing R.A."/>
            <person name="Mitchell-Olds T."/>
            <person name="Schumaker K.S."/>
            <person name="Wang X."/>
        </authorList>
    </citation>
    <scope>NUCLEOTIDE SEQUENCE [LARGE SCALE GENOMIC DNA]</scope>
</reference>